<evidence type="ECO:0000313" key="2">
    <source>
        <dbReference type="Proteomes" id="UP000027361"/>
    </source>
</evidence>
<comment type="caution">
    <text evidence="1">The sequence shown here is derived from an EMBL/GenBank/DDBJ whole genome shotgun (WGS) entry which is preliminary data.</text>
</comment>
<dbReference type="HOGENOM" id="CLU_2591458_0_0_1"/>
<reference evidence="1 2" key="1">
    <citation type="submission" date="2014-05" db="EMBL/GenBank/DDBJ databases">
        <title>Draft genome sequence of a rare smut relative, Tilletiaria anomala UBC 951.</title>
        <authorList>
            <consortium name="DOE Joint Genome Institute"/>
            <person name="Toome M."/>
            <person name="Kuo A."/>
            <person name="Henrissat B."/>
            <person name="Lipzen A."/>
            <person name="Tritt A."/>
            <person name="Yoshinaga Y."/>
            <person name="Zane M."/>
            <person name="Barry K."/>
            <person name="Grigoriev I.V."/>
            <person name="Spatafora J.W."/>
            <person name="Aimea M.C."/>
        </authorList>
    </citation>
    <scope>NUCLEOTIDE SEQUENCE [LARGE SCALE GENOMIC DNA]</scope>
    <source>
        <strain evidence="1 2">UBC 951</strain>
    </source>
</reference>
<gene>
    <name evidence="1" type="ORF">K437DRAFT_260429</name>
</gene>
<dbReference type="Proteomes" id="UP000027361">
    <property type="component" value="Unassembled WGS sequence"/>
</dbReference>
<organism evidence="1 2">
    <name type="scientific">Tilletiaria anomala (strain ATCC 24038 / CBS 436.72 / UBC 951)</name>
    <dbReference type="NCBI Taxonomy" id="1037660"/>
    <lineage>
        <taxon>Eukaryota</taxon>
        <taxon>Fungi</taxon>
        <taxon>Dikarya</taxon>
        <taxon>Basidiomycota</taxon>
        <taxon>Ustilaginomycotina</taxon>
        <taxon>Exobasidiomycetes</taxon>
        <taxon>Georgefischeriales</taxon>
        <taxon>Tilletiariaceae</taxon>
        <taxon>Tilletiaria</taxon>
    </lineage>
</organism>
<dbReference type="InParanoid" id="A0A066V878"/>
<dbReference type="EMBL" id="JMSN01000264">
    <property type="protein sequence ID" value="KDN34810.1"/>
    <property type="molecule type" value="Genomic_DNA"/>
</dbReference>
<sequence length="80" mass="8716">MSALILCSVALQRTSFNNIIILDIGSSQHLITQGTALTNKVKDSAAVKLSNCCTMREMAKGYYVPIHVDTDKGNVVNIYL</sequence>
<name>A0A066V878_TILAU</name>
<proteinExistence type="predicted"/>
<evidence type="ECO:0000313" key="1">
    <source>
        <dbReference type="EMBL" id="KDN34810.1"/>
    </source>
</evidence>
<dbReference type="AlphaFoldDB" id="A0A066V878"/>
<accession>A0A066V878</accession>
<dbReference type="GeneID" id="25265542"/>
<dbReference type="RefSeq" id="XP_013239709.1">
    <property type="nucleotide sequence ID" value="XM_013384255.1"/>
</dbReference>
<keyword evidence="2" id="KW-1185">Reference proteome</keyword>
<protein>
    <submittedName>
        <fullName evidence="1">Uncharacterized protein</fullName>
    </submittedName>
</protein>